<evidence type="ECO:0000256" key="10">
    <source>
        <dbReference type="ARBA" id="ARBA00023201"/>
    </source>
</evidence>
<feature type="transmembrane region" description="Helical" evidence="12">
    <location>
        <begin position="370"/>
        <end position="393"/>
    </location>
</feature>
<dbReference type="GO" id="GO:0005886">
    <property type="term" value="C:plasma membrane"/>
    <property type="evidence" value="ECO:0007669"/>
    <property type="project" value="UniProtKB-SubCell"/>
</dbReference>
<gene>
    <name evidence="15 16 17 18 19 20" type="primary">LOC107266367</name>
</gene>
<keyword evidence="8" id="KW-0406">Ion transport</keyword>
<dbReference type="GeneID" id="107266367"/>
<dbReference type="RefSeq" id="XP_015592261.1">
    <property type="nucleotide sequence ID" value="XM_015736775.2"/>
</dbReference>
<evidence type="ECO:0000313" key="18">
    <source>
        <dbReference type="RefSeq" id="XP_015592264.1"/>
    </source>
</evidence>
<evidence type="ECO:0000313" key="14">
    <source>
        <dbReference type="Proteomes" id="UP000694920"/>
    </source>
</evidence>
<feature type="transmembrane region" description="Helical" evidence="12">
    <location>
        <begin position="473"/>
        <end position="495"/>
    </location>
</feature>
<feature type="transmembrane region" description="Helical" evidence="12">
    <location>
        <begin position="75"/>
        <end position="95"/>
    </location>
</feature>
<evidence type="ECO:0000313" key="20">
    <source>
        <dbReference type="RefSeq" id="XP_024939437.1"/>
    </source>
</evidence>
<dbReference type="Proteomes" id="UP000694920">
    <property type="component" value="Unplaced"/>
</dbReference>
<keyword evidence="9 12" id="KW-0472">Membrane</keyword>
<evidence type="ECO:0000313" key="16">
    <source>
        <dbReference type="RefSeq" id="XP_015592262.1"/>
    </source>
</evidence>
<feature type="transmembrane region" description="Helical" evidence="12">
    <location>
        <begin position="309"/>
        <end position="335"/>
    </location>
</feature>
<keyword evidence="5 12" id="KW-0812">Transmembrane</keyword>
<keyword evidence="6 12" id="KW-1133">Transmembrane helix</keyword>
<feature type="chain" id="PRO_5044708798" evidence="13">
    <location>
        <begin position="20"/>
        <end position="618"/>
    </location>
</feature>
<evidence type="ECO:0000256" key="5">
    <source>
        <dbReference type="ARBA" id="ARBA00022692"/>
    </source>
</evidence>
<keyword evidence="7" id="KW-0915">Sodium</keyword>
<evidence type="ECO:0000313" key="15">
    <source>
        <dbReference type="RefSeq" id="XP_015592261.1"/>
    </source>
</evidence>
<dbReference type="Pfam" id="PF00474">
    <property type="entry name" value="SSF"/>
    <property type="match status" value="1"/>
</dbReference>
<dbReference type="InterPro" id="IPR001734">
    <property type="entry name" value="Na/solute_symporter"/>
</dbReference>
<feature type="signal peptide" evidence="13">
    <location>
        <begin position="1"/>
        <end position="19"/>
    </location>
</feature>
<dbReference type="RefSeq" id="XP_015592265.1">
    <property type="nucleotide sequence ID" value="XM_015736779.2"/>
</dbReference>
<comment type="subcellular location">
    <subcellularLocation>
        <location evidence="1">Cell membrane</location>
        <topology evidence="1">Multi-pass membrane protein</topology>
    </subcellularLocation>
</comment>
<feature type="transmembrane region" description="Helical" evidence="12">
    <location>
        <begin position="115"/>
        <end position="138"/>
    </location>
</feature>
<dbReference type="RefSeq" id="XP_015592264.1">
    <property type="nucleotide sequence ID" value="XM_015736778.2"/>
</dbReference>
<dbReference type="RefSeq" id="XP_015592263.1">
    <property type="nucleotide sequence ID" value="XM_015736777.2"/>
</dbReference>
<evidence type="ECO:0000256" key="6">
    <source>
        <dbReference type="ARBA" id="ARBA00022989"/>
    </source>
</evidence>
<evidence type="ECO:0000256" key="3">
    <source>
        <dbReference type="ARBA" id="ARBA00022448"/>
    </source>
</evidence>
<evidence type="ECO:0000256" key="7">
    <source>
        <dbReference type="ARBA" id="ARBA00023053"/>
    </source>
</evidence>
<keyword evidence="4" id="KW-1003">Cell membrane</keyword>
<evidence type="ECO:0000256" key="9">
    <source>
        <dbReference type="ARBA" id="ARBA00023136"/>
    </source>
</evidence>
<evidence type="ECO:0000313" key="17">
    <source>
        <dbReference type="RefSeq" id="XP_015592263.1"/>
    </source>
</evidence>
<keyword evidence="14" id="KW-1185">Reference proteome</keyword>
<dbReference type="RefSeq" id="XP_024939437.1">
    <property type="nucleotide sequence ID" value="XM_025083669.1"/>
</dbReference>
<evidence type="ECO:0000256" key="12">
    <source>
        <dbReference type="SAM" id="Phobius"/>
    </source>
</evidence>
<feature type="transmembrane region" description="Helical" evidence="12">
    <location>
        <begin position="224"/>
        <end position="248"/>
    </location>
</feature>
<feature type="transmembrane region" description="Helical" evidence="12">
    <location>
        <begin position="193"/>
        <end position="212"/>
    </location>
</feature>
<keyword evidence="3" id="KW-0813">Transport</keyword>
<name>A0AAJ7FHL6_CEPCN</name>
<dbReference type="NCBIfam" id="TIGR00813">
    <property type="entry name" value="sss"/>
    <property type="match status" value="1"/>
</dbReference>
<dbReference type="GO" id="GO:0015293">
    <property type="term" value="F:symporter activity"/>
    <property type="evidence" value="ECO:0007669"/>
    <property type="project" value="TreeGrafter"/>
</dbReference>
<dbReference type="PANTHER" id="PTHR42985">
    <property type="entry name" value="SODIUM-COUPLED MONOCARBOXYLATE TRANSPORTER"/>
    <property type="match status" value="1"/>
</dbReference>
<proteinExistence type="inferred from homology"/>
<dbReference type="InterPro" id="IPR051163">
    <property type="entry name" value="Sodium:Solute_Symporter_SSF"/>
</dbReference>
<evidence type="ECO:0000256" key="1">
    <source>
        <dbReference type="ARBA" id="ARBA00004651"/>
    </source>
</evidence>
<dbReference type="KEGG" id="ccin:107266367"/>
<reference evidence="15 16" key="1">
    <citation type="submission" date="2025-04" db="UniProtKB">
        <authorList>
            <consortium name="RefSeq"/>
        </authorList>
    </citation>
    <scope>IDENTIFICATION</scope>
</reference>
<keyword evidence="10" id="KW-0739">Sodium transport</keyword>
<feature type="transmembrane region" description="Helical" evidence="12">
    <location>
        <begin position="440"/>
        <end position="461"/>
    </location>
</feature>
<feature type="transmembrane region" description="Helical" evidence="12">
    <location>
        <begin position="159"/>
        <end position="181"/>
    </location>
</feature>
<comment type="similarity">
    <text evidence="2 11">Belongs to the sodium:solute symporter (SSF) (TC 2.A.21) family.</text>
</comment>
<evidence type="ECO:0000256" key="11">
    <source>
        <dbReference type="RuleBase" id="RU362091"/>
    </source>
</evidence>
<keyword evidence="13" id="KW-0732">Signal</keyword>
<evidence type="ECO:0000256" key="4">
    <source>
        <dbReference type="ARBA" id="ARBA00022475"/>
    </source>
</evidence>
<feature type="transmembrane region" description="Helical" evidence="12">
    <location>
        <begin position="414"/>
        <end position="434"/>
    </location>
</feature>
<evidence type="ECO:0000256" key="13">
    <source>
        <dbReference type="SAM" id="SignalP"/>
    </source>
</evidence>
<dbReference type="RefSeq" id="XP_015592262.1">
    <property type="nucleotide sequence ID" value="XM_015736776.2"/>
</dbReference>
<feature type="transmembrane region" description="Helical" evidence="12">
    <location>
        <begin position="268"/>
        <end position="288"/>
    </location>
</feature>
<feature type="transmembrane region" description="Helical" evidence="12">
    <location>
        <begin position="40"/>
        <end position="63"/>
    </location>
</feature>
<dbReference type="Gene3D" id="1.20.1730.10">
    <property type="entry name" value="Sodium/glucose cotransporter"/>
    <property type="match status" value="1"/>
</dbReference>
<dbReference type="CDD" id="cd11492">
    <property type="entry name" value="SLC5sbd_NIS-SMVT"/>
    <property type="match status" value="1"/>
</dbReference>
<evidence type="ECO:0000256" key="8">
    <source>
        <dbReference type="ARBA" id="ARBA00023065"/>
    </source>
</evidence>
<dbReference type="InterPro" id="IPR038377">
    <property type="entry name" value="Na/Glc_symporter_sf"/>
</dbReference>
<sequence length="618" mass="67518">MRLQLLVFFCALYASSTEQRRVGADEEKCRQDYPALLHYFSWADYTVLAIMLLISCGIGMFYGFFASKQETSDDFLLGGSSMGTFPMAMSLAASFVTAIELLGNPAEMYGQGTQFWMTCLAFILVVPITSRFYLPVYMKLRLTSSYEYLNLRFNRHCRLLASVLYMLQMILYTSVAVYAPALALSHVTGLNTYLAVTLVYVVCIFYASQGGMKAVIMTDTFQTAVLLGSLFLIVGCGITWAGGSAVVWEHNYQTGRIEFFNTDPNPTVRHSFWSVVIGGTFYWATMFCSNQASVQKYLSVKKIGQVRTALWVSAIGLIIIYTVNFLTGMVLYSVYRHCDPVTAKYITAQDQLLPLYVMNFMGELKGVPGFFVAGIFAASLGTVASALNSLAAITCEDILQGVLKIEIPSGRGAIYARWISVFFGALSFALVFVVRQLGGVLQVALSFNGMVGGVTLGLFTLGMFVPWANAKGAMVGAITALALVLWIGLGAQVAALKGDIQLDSKPISVDGCPCVNETTLIISKVDDTHVEISPIYRVSYLWYSVIGCLTTVLLGTVVSVATGPQNIADLNHDLLCPPIRSLLGAHKKPRTRNIQGIANLALDLDDEKIQIEGSKSEK</sequence>
<accession>A0AAJ7FHL6</accession>
<protein>
    <submittedName>
        <fullName evidence="15 16">Sodium-coupled monocarboxylate transporter 1</fullName>
    </submittedName>
</protein>
<dbReference type="PROSITE" id="PS50283">
    <property type="entry name" value="NA_SOLUT_SYMP_3"/>
    <property type="match status" value="1"/>
</dbReference>
<dbReference type="PANTHER" id="PTHR42985:SF39">
    <property type="entry name" value="GH10366P"/>
    <property type="match status" value="1"/>
</dbReference>
<dbReference type="AlphaFoldDB" id="A0AAJ7FHL6"/>
<dbReference type="GO" id="GO:0006814">
    <property type="term" value="P:sodium ion transport"/>
    <property type="evidence" value="ECO:0007669"/>
    <property type="project" value="UniProtKB-KW"/>
</dbReference>
<evidence type="ECO:0000313" key="19">
    <source>
        <dbReference type="RefSeq" id="XP_015592265.1"/>
    </source>
</evidence>
<feature type="transmembrane region" description="Helical" evidence="12">
    <location>
        <begin position="540"/>
        <end position="561"/>
    </location>
</feature>
<evidence type="ECO:0000256" key="2">
    <source>
        <dbReference type="ARBA" id="ARBA00006434"/>
    </source>
</evidence>
<organism evidence="14 17">
    <name type="scientific">Cephus cinctus</name>
    <name type="common">Wheat stem sawfly</name>
    <dbReference type="NCBI Taxonomy" id="211228"/>
    <lineage>
        <taxon>Eukaryota</taxon>
        <taxon>Metazoa</taxon>
        <taxon>Ecdysozoa</taxon>
        <taxon>Arthropoda</taxon>
        <taxon>Hexapoda</taxon>
        <taxon>Insecta</taxon>
        <taxon>Pterygota</taxon>
        <taxon>Neoptera</taxon>
        <taxon>Endopterygota</taxon>
        <taxon>Hymenoptera</taxon>
        <taxon>Cephoidea</taxon>
        <taxon>Cephidae</taxon>
        <taxon>Cephus</taxon>
    </lineage>
</organism>